<evidence type="ECO:0000313" key="5">
    <source>
        <dbReference type="Proteomes" id="UP001497392"/>
    </source>
</evidence>
<dbReference type="Pfam" id="PF01494">
    <property type="entry name" value="FAD_binding_3"/>
    <property type="match status" value="1"/>
</dbReference>
<evidence type="ECO:0000256" key="2">
    <source>
        <dbReference type="ARBA" id="ARBA00023033"/>
    </source>
</evidence>
<dbReference type="PRINTS" id="PR00420">
    <property type="entry name" value="RNGMNOXGNASE"/>
</dbReference>
<evidence type="ECO:0000259" key="3">
    <source>
        <dbReference type="Pfam" id="PF01494"/>
    </source>
</evidence>
<feature type="domain" description="FAD-binding" evidence="3">
    <location>
        <begin position="305"/>
        <end position="374"/>
    </location>
</feature>
<protein>
    <submittedName>
        <fullName evidence="4">G10854 protein</fullName>
    </submittedName>
</protein>
<keyword evidence="1" id="KW-0560">Oxidoreductase</keyword>
<gene>
    <name evidence="4" type="primary">g10854</name>
    <name evidence="4" type="ORF">VP750_LOCUS9732</name>
</gene>
<accession>A0ABP1G6D4</accession>
<keyword evidence="2" id="KW-0503">Monooxygenase</keyword>
<dbReference type="PANTHER" id="PTHR13789:SF309">
    <property type="entry name" value="PUTATIVE (AFU_ORTHOLOGUE AFUA_6G14510)-RELATED"/>
    <property type="match status" value="1"/>
</dbReference>
<organism evidence="4 5">
    <name type="scientific">Coccomyxa viridis</name>
    <dbReference type="NCBI Taxonomy" id="1274662"/>
    <lineage>
        <taxon>Eukaryota</taxon>
        <taxon>Viridiplantae</taxon>
        <taxon>Chlorophyta</taxon>
        <taxon>core chlorophytes</taxon>
        <taxon>Trebouxiophyceae</taxon>
        <taxon>Trebouxiophyceae incertae sedis</taxon>
        <taxon>Coccomyxaceae</taxon>
        <taxon>Coccomyxa</taxon>
    </lineage>
</organism>
<dbReference type="InterPro" id="IPR002938">
    <property type="entry name" value="FAD-bd"/>
</dbReference>
<sequence>MKQVDQVDVAIAGGGPGGLAAAAAIVRALPDCRVKVFESAPSYTPQGAGVLINLNGQNALEAIDPELFQRMKAQSVSVIGSVSLNKDGSKEDFRDMRASFTDGGSFQERYGKSMFFLGWHEIRQTLYESLPEGVVEFGKKFDRYSDEGDAGVHVHFKDGDEVQAKVLIGADGYFSGVRAQMLDDGPPEFTGNVMWRARFPLRSGFTTDRTRWWREAEGFQGRFAVIFPIDRENVTFVASAPIAELHKQGLPFNPDEPRSVQADLANADNLQRCMTVFHDFDKRLLTVLRETDPSTVTEHGLYERPVAKMPDEGWCRGNVSVIGDAAHAGLPNGQGLNLAIEDGAVLGWHFREHGVSAEALRGFNAERGPRVKEVYTKGLDAHRGAEKERIIFETAFRSVQPGRPDPTADASSARPDRATLHVPARALAARAHAAHAQPDFLTN</sequence>
<dbReference type="EMBL" id="CAXHTA020000017">
    <property type="protein sequence ID" value="CAL5227826.1"/>
    <property type="molecule type" value="Genomic_DNA"/>
</dbReference>
<dbReference type="InterPro" id="IPR036188">
    <property type="entry name" value="FAD/NAD-bd_sf"/>
</dbReference>
<dbReference type="InterPro" id="IPR050493">
    <property type="entry name" value="FAD-dep_Monooxygenase_BioMet"/>
</dbReference>
<evidence type="ECO:0000313" key="4">
    <source>
        <dbReference type="EMBL" id="CAL5227826.1"/>
    </source>
</evidence>
<dbReference type="Gene3D" id="3.50.50.60">
    <property type="entry name" value="FAD/NAD(P)-binding domain"/>
    <property type="match status" value="1"/>
</dbReference>
<name>A0ABP1G6D4_9CHLO</name>
<keyword evidence="5" id="KW-1185">Reference proteome</keyword>
<dbReference type="PANTHER" id="PTHR13789">
    <property type="entry name" value="MONOOXYGENASE"/>
    <property type="match status" value="1"/>
</dbReference>
<reference evidence="4 5" key="1">
    <citation type="submission" date="2024-06" db="EMBL/GenBank/DDBJ databases">
        <authorList>
            <person name="Kraege A."/>
            <person name="Thomma B."/>
        </authorList>
    </citation>
    <scope>NUCLEOTIDE SEQUENCE [LARGE SCALE GENOMIC DNA]</scope>
</reference>
<dbReference type="SUPFAM" id="SSF51905">
    <property type="entry name" value="FAD/NAD(P)-binding domain"/>
    <property type="match status" value="1"/>
</dbReference>
<evidence type="ECO:0000256" key="1">
    <source>
        <dbReference type="ARBA" id="ARBA00023002"/>
    </source>
</evidence>
<comment type="caution">
    <text evidence="4">The sequence shown here is derived from an EMBL/GenBank/DDBJ whole genome shotgun (WGS) entry which is preliminary data.</text>
</comment>
<dbReference type="Proteomes" id="UP001497392">
    <property type="component" value="Unassembled WGS sequence"/>
</dbReference>
<proteinExistence type="predicted"/>